<accession>A0A9P6BZ37</accession>
<dbReference type="AlphaFoldDB" id="A0A9P6BZ37"/>
<feature type="transmembrane region" description="Helical" evidence="1">
    <location>
        <begin position="128"/>
        <end position="152"/>
    </location>
</feature>
<feature type="transmembrane region" description="Helical" evidence="1">
    <location>
        <begin position="52"/>
        <end position="73"/>
    </location>
</feature>
<gene>
    <name evidence="2" type="ORF">P691DRAFT_788418</name>
</gene>
<protein>
    <submittedName>
        <fullName evidence="2">Uncharacterized protein</fullName>
    </submittedName>
</protein>
<evidence type="ECO:0000256" key="1">
    <source>
        <dbReference type="SAM" id="Phobius"/>
    </source>
</evidence>
<feature type="transmembrane region" description="Helical" evidence="1">
    <location>
        <begin position="20"/>
        <end position="40"/>
    </location>
</feature>
<evidence type="ECO:0000313" key="2">
    <source>
        <dbReference type="EMBL" id="KAF9443155.1"/>
    </source>
</evidence>
<name>A0A9P6BZ37_9AGAR</name>
<dbReference type="OrthoDB" id="2796825at2759"/>
<organism evidence="2 3">
    <name type="scientific">Macrolepiota fuliginosa MF-IS2</name>
    <dbReference type="NCBI Taxonomy" id="1400762"/>
    <lineage>
        <taxon>Eukaryota</taxon>
        <taxon>Fungi</taxon>
        <taxon>Dikarya</taxon>
        <taxon>Basidiomycota</taxon>
        <taxon>Agaricomycotina</taxon>
        <taxon>Agaricomycetes</taxon>
        <taxon>Agaricomycetidae</taxon>
        <taxon>Agaricales</taxon>
        <taxon>Agaricineae</taxon>
        <taxon>Agaricaceae</taxon>
        <taxon>Macrolepiota</taxon>
    </lineage>
</organism>
<keyword evidence="1" id="KW-1133">Transmembrane helix</keyword>
<keyword evidence="3" id="KW-1185">Reference proteome</keyword>
<sequence length="232" mass="26569">MSAQQQLLWEDLDLISSTTINGVLYGIALSLYVLAARSLYPQLKDLHQRRRAIFIFVYNSVVMICGIIFLALATRGAQLSYIDHNTFVGEPIEYQVTYLFSLPAGIAEDIFSTMIDILTLGIQIWRLWVIYSMTHYALAVIIFPLLLFLCFIGESVPMPTLFGQNHQLVGKVEAKLVILFSDAFFWLKLSWQPVFSGSQWHLICKEHSYSVDNVDWPTGLDILQHLQKEFLM</sequence>
<proteinExistence type="predicted"/>
<comment type="caution">
    <text evidence="2">The sequence shown here is derived from an EMBL/GenBank/DDBJ whole genome shotgun (WGS) entry which is preliminary data.</text>
</comment>
<dbReference type="EMBL" id="MU151513">
    <property type="protein sequence ID" value="KAF9443155.1"/>
    <property type="molecule type" value="Genomic_DNA"/>
</dbReference>
<dbReference type="Proteomes" id="UP000807342">
    <property type="component" value="Unassembled WGS sequence"/>
</dbReference>
<evidence type="ECO:0000313" key="3">
    <source>
        <dbReference type="Proteomes" id="UP000807342"/>
    </source>
</evidence>
<keyword evidence="1" id="KW-0472">Membrane</keyword>
<reference evidence="2" key="1">
    <citation type="submission" date="2020-11" db="EMBL/GenBank/DDBJ databases">
        <authorList>
            <consortium name="DOE Joint Genome Institute"/>
            <person name="Ahrendt S."/>
            <person name="Riley R."/>
            <person name="Andreopoulos W."/>
            <person name="Labutti K."/>
            <person name="Pangilinan J."/>
            <person name="Ruiz-Duenas F.J."/>
            <person name="Barrasa J.M."/>
            <person name="Sanchez-Garcia M."/>
            <person name="Camarero S."/>
            <person name="Miyauchi S."/>
            <person name="Serrano A."/>
            <person name="Linde D."/>
            <person name="Babiker R."/>
            <person name="Drula E."/>
            <person name="Ayuso-Fernandez I."/>
            <person name="Pacheco R."/>
            <person name="Padilla G."/>
            <person name="Ferreira P."/>
            <person name="Barriuso J."/>
            <person name="Kellner H."/>
            <person name="Castanera R."/>
            <person name="Alfaro M."/>
            <person name="Ramirez L."/>
            <person name="Pisabarro A.G."/>
            <person name="Kuo A."/>
            <person name="Tritt A."/>
            <person name="Lipzen A."/>
            <person name="He G."/>
            <person name="Yan M."/>
            <person name="Ng V."/>
            <person name="Cullen D."/>
            <person name="Martin F."/>
            <person name="Rosso M.-N."/>
            <person name="Henrissat B."/>
            <person name="Hibbett D."/>
            <person name="Martinez A.T."/>
            <person name="Grigoriev I.V."/>
        </authorList>
    </citation>
    <scope>NUCLEOTIDE SEQUENCE</scope>
    <source>
        <strain evidence="2">MF-IS2</strain>
    </source>
</reference>
<keyword evidence="1" id="KW-0812">Transmembrane</keyword>